<evidence type="ECO:0000256" key="2">
    <source>
        <dbReference type="ARBA" id="ARBA00022679"/>
    </source>
</evidence>
<organism evidence="3 4">
    <name type="scientific">Prosthecobacter vanneervenii</name>
    <dbReference type="NCBI Taxonomy" id="48466"/>
    <lineage>
        <taxon>Bacteria</taxon>
        <taxon>Pseudomonadati</taxon>
        <taxon>Verrucomicrobiota</taxon>
        <taxon>Verrucomicrobiia</taxon>
        <taxon>Verrucomicrobiales</taxon>
        <taxon>Verrucomicrobiaceae</taxon>
        <taxon>Prosthecobacter</taxon>
    </lineage>
</organism>
<dbReference type="GO" id="GO:0005829">
    <property type="term" value="C:cytosol"/>
    <property type="evidence" value="ECO:0007669"/>
    <property type="project" value="TreeGrafter"/>
</dbReference>
<dbReference type="Gene3D" id="3.40.50.2000">
    <property type="entry name" value="Glycogen Phosphorylase B"/>
    <property type="match status" value="2"/>
</dbReference>
<dbReference type="Pfam" id="PF01075">
    <property type="entry name" value="Glyco_transf_9"/>
    <property type="match status" value="1"/>
</dbReference>
<keyword evidence="2 3" id="KW-0808">Transferase</keyword>
<dbReference type="AlphaFoldDB" id="A0A7W8DIF5"/>
<evidence type="ECO:0000313" key="3">
    <source>
        <dbReference type="EMBL" id="MBB5030978.1"/>
    </source>
</evidence>
<dbReference type="SUPFAM" id="SSF53756">
    <property type="entry name" value="UDP-Glycosyltransferase/glycogen phosphorylase"/>
    <property type="match status" value="1"/>
</dbReference>
<keyword evidence="1" id="KW-0328">Glycosyltransferase</keyword>
<dbReference type="GO" id="GO:0009244">
    <property type="term" value="P:lipopolysaccharide core region biosynthetic process"/>
    <property type="evidence" value="ECO:0007669"/>
    <property type="project" value="TreeGrafter"/>
</dbReference>
<reference evidence="3 4" key="1">
    <citation type="submission" date="2020-08" db="EMBL/GenBank/DDBJ databases">
        <title>Genomic Encyclopedia of Type Strains, Phase IV (KMG-IV): sequencing the most valuable type-strain genomes for metagenomic binning, comparative biology and taxonomic classification.</title>
        <authorList>
            <person name="Goeker M."/>
        </authorList>
    </citation>
    <scope>NUCLEOTIDE SEQUENCE [LARGE SCALE GENOMIC DNA]</scope>
    <source>
        <strain evidence="3 4">DSM 12252</strain>
    </source>
</reference>
<name>A0A7W8DIF5_9BACT</name>
<dbReference type="InterPro" id="IPR051199">
    <property type="entry name" value="LPS_LOS_Heptosyltrfase"/>
</dbReference>
<dbReference type="RefSeq" id="WP_221306018.1">
    <property type="nucleotide sequence ID" value="NZ_JACHIG010000001.1"/>
</dbReference>
<proteinExistence type="predicted"/>
<evidence type="ECO:0000313" key="4">
    <source>
        <dbReference type="Proteomes" id="UP000590740"/>
    </source>
</evidence>
<protein>
    <submittedName>
        <fullName evidence="3">ADP-heptose:LPS heptosyltransferase</fullName>
    </submittedName>
</protein>
<accession>A0A7W8DIF5</accession>
<dbReference type="GO" id="GO:0008713">
    <property type="term" value="F:ADP-heptose-lipopolysaccharide heptosyltransferase activity"/>
    <property type="evidence" value="ECO:0007669"/>
    <property type="project" value="TreeGrafter"/>
</dbReference>
<dbReference type="EMBL" id="JACHIG010000001">
    <property type="protein sequence ID" value="MBB5030978.1"/>
    <property type="molecule type" value="Genomic_DNA"/>
</dbReference>
<dbReference type="Proteomes" id="UP000590740">
    <property type="component" value="Unassembled WGS sequence"/>
</dbReference>
<dbReference type="CDD" id="cd03789">
    <property type="entry name" value="GT9_LPS_heptosyltransferase"/>
    <property type="match status" value="1"/>
</dbReference>
<keyword evidence="4" id="KW-1185">Reference proteome</keyword>
<sequence>MKTWIKAFPAWLKFLHPQVLRGRLIIVERNGGLGDLLCLFPALGALRRQQPGARIMVLTSQVFVDFVRQAKVADVVLASDTRGIAWLRRLARPLFDCHALLPDEMVPPLPRGRIHLMEEFARILGCAGQSLEYPRMCVSPKAQARVRRLLQKACLGDRPLVVVHSGPTWAVKQWPVSHWQELCVRLQSEYGVTVIQTGVDSHSGDPTVCAPRISGAQDWINRLSLEETAALLAQARLFIGVDSGLLHLANALQVPAVGLFGPTDPACFMPPDRVGRALSDASLPCIGCHHHASGPLHWRTGCPQDVQCMKGLNVDLVLQRCLPFLL</sequence>
<dbReference type="PANTHER" id="PTHR30160:SF1">
    <property type="entry name" value="LIPOPOLYSACCHARIDE 1,2-N-ACETYLGLUCOSAMINETRANSFERASE-RELATED"/>
    <property type="match status" value="1"/>
</dbReference>
<gene>
    <name evidence="3" type="ORF">HNQ65_000532</name>
</gene>
<dbReference type="PANTHER" id="PTHR30160">
    <property type="entry name" value="TETRAACYLDISACCHARIDE 4'-KINASE-RELATED"/>
    <property type="match status" value="1"/>
</dbReference>
<dbReference type="InterPro" id="IPR002201">
    <property type="entry name" value="Glyco_trans_9"/>
</dbReference>
<comment type="caution">
    <text evidence="3">The sequence shown here is derived from an EMBL/GenBank/DDBJ whole genome shotgun (WGS) entry which is preliminary data.</text>
</comment>
<evidence type="ECO:0000256" key="1">
    <source>
        <dbReference type="ARBA" id="ARBA00022676"/>
    </source>
</evidence>